<dbReference type="SUPFAM" id="SSF47979">
    <property type="entry name" value="Iron-dependent repressor protein, dimerization domain"/>
    <property type="match status" value="1"/>
</dbReference>
<sequence length="215" mass="23704">MAEDYLKYIYSATEFEEARVGTNALAAAMNVAPSTASENVRRLVDSGLVEHERYRGIGLTEKGYSLAVQLVRKHRLLETFLVETLGYRWDEVDEEAEILEHAVTQRLLERIDKALGHPSRDPHGDPIPGADGTVEDTGWKRLTEFSAGQRVLVERVSDDDTQLLKEVLSQGLTPGLQVQVVERKPYAGTVTIRVEGTEKTVGDPVAAAVFCAPVS</sequence>
<keyword evidence="8" id="KW-0238">DNA-binding</keyword>
<comment type="subunit">
    <text evidence="3">Homodimer.</text>
</comment>
<evidence type="ECO:0000256" key="5">
    <source>
        <dbReference type="ARBA" id="ARBA00022491"/>
    </source>
</evidence>
<evidence type="ECO:0000256" key="10">
    <source>
        <dbReference type="ARBA" id="ARBA00023163"/>
    </source>
</evidence>
<evidence type="ECO:0000256" key="8">
    <source>
        <dbReference type="ARBA" id="ARBA00023125"/>
    </source>
</evidence>
<dbReference type="GO" id="GO:0003677">
    <property type="term" value="F:DNA binding"/>
    <property type="evidence" value="ECO:0007669"/>
    <property type="project" value="UniProtKB-KW"/>
</dbReference>
<evidence type="ECO:0000256" key="4">
    <source>
        <dbReference type="ARBA" id="ARBA00022490"/>
    </source>
</evidence>
<dbReference type="InterPro" id="IPR036421">
    <property type="entry name" value="Fe_dep_repressor_sf"/>
</dbReference>
<evidence type="ECO:0000256" key="9">
    <source>
        <dbReference type="ARBA" id="ARBA00023159"/>
    </source>
</evidence>
<dbReference type="GO" id="GO:0005737">
    <property type="term" value="C:cytoplasm"/>
    <property type="evidence" value="ECO:0007669"/>
    <property type="project" value="UniProtKB-SubCell"/>
</dbReference>
<evidence type="ECO:0000256" key="12">
    <source>
        <dbReference type="ARBA" id="ARBA00032593"/>
    </source>
</evidence>
<dbReference type="Gene3D" id="2.30.30.90">
    <property type="match status" value="1"/>
</dbReference>
<name>A0A2I1IPG5_9ACTO</name>
<evidence type="ECO:0000313" key="14">
    <source>
        <dbReference type="EMBL" id="PKY73005.1"/>
    </source>
</evidence>
<dbReference type="Gene3D" id="1.10.60.10">
    <property type="entry name" value="Iron dependent repressor, metal binding and dimerisation domain"/>
    <property type="match status" value="1"/>
</dbReference>
<accession>A0A2I1IPG5</accession>
<keyword evidence="4" id="KW-0963">Cytoplasm</keyword>
<dbReference type="GO" id="GO:0045892">
    <property type="term" value="P:negative regulation of DNA-templated transcription"/>
    <property type="evidence" value="ECO:0007669"/>
    <property type="project" value="TreeGrafter"/>
</dbReference>
<dbReference type="GO" id="GO:0046983">
    <property type="term" value="F:protein dimerization activity"/>
    <property type="evidence" value="ECO:0007669"/>
    <property type="project" value="InterPro"/>
</dbReference>
<dbReference type="GO" id="GO:0003700">
    <property type="term" value="F:DNA-binding transcription factor activity"/>
    <property type="evidence" value="ECO:0007669"/>
    <property type="project" value="InterPro"/>
</dbReference>
<evidence type="ECO:0000256" key="6">
    <source>
        <dbReference type="ARBA" id="ARBA00023004"/>
    </source>
</evidence>
<dbReference type="PANTHER" id="PTHR33238">
    <property type="entry name" value="IRON (METAL) DEPENDENT REPRESSOR, DTXR FAMILY"/>
    <property type="match status" value="1"/>
</dbReference>
<evidence type="ECO:0000256" key="1">
    <source>
        <dbReference type="ARBA" id="ARBA00004496"/>
    </source>
</evidence>
<evidence type="ECO:0000256" key="11">
    <source>
        <dbReference type="ARBA" id="ARBA00023211"/>
    </source>
</evidence>
<dbReference type="InterPro" id="IPR050536">
    <property type="entry name" value="DtxR_MntR_Metal-Reg"/>
</dbReference>
<dbReference type="GO" id="GO:0046914">
    <property type="term" value="F:transition metal ion binding"/>
    <property type="evidence" value="ECO:0007669"/>
    <property type="project" value="InterPro"/>
</dbReference>
<dbReference type="InterPro" id="IPR036390">
    <property type="entry name" value="WH_DNA-bd_sf"/>
</dbReference>
<dbReference type="Pfam" id="PF02742">
    <property type="entry name" value="Fe_dep_repr_C"/>
    <property type="match status" value="1"/>
</dbReference>
<comment type="caution">
    <text evidence="14">The sequence shown here is derived from an EMBL/GenBank/DDBJ whole genome shotgun (WGS) entry which is preliminary data.</text>
</comment>
<dbReference type="SMART" id="SM00529">
    <property type="entry name" value="HTH_DTXR"/>
    <property type="match status" value="1"/>
</dbReference>
<evidence type="ECO:0000256" key="7">
    <source>
        <dbReference type="ARBA" id="ARBA00023015"/>
    </source>
</evidence>
<dbReference type="PANTHER" id="PTHR33238:SF11">
    <property type="entry name" value="TRANSCRIPTIONAL REGULATOR MNTR"/>
    <property type="match status" value="1"/>
</dbReference>
<dbReference type="AlphaFoldDB" id="A0A2I1IPG5"/>
<dbReference type="Proteomes" id="UP000235122">
    <property type="component" value="Unassembled WGS sequence"/>
</dbReference>
<keyword evidence="11" id="KW-0464">Manganese</keyword>
<dbReference type="InterPro" id="IPR038157">
    <property type="entry name" value="FeoA_core_dom"/>
</dbReference>
<keyword evidence="9" id="KW-0010">Activator</keyword>
<dbReference type="SUPFAM" id="SSF46785">
    <property type="entry name" value="Winged helix' DNA-binding domain"/>
    <property type="match status" value="1"/>
</dbReference>
<keyword evidence="10" id="KW-0804">Transcription</keyword>
<comment type="similarity">
    <text evidence="2">Belongs to the DtxR/MntR family.</text>
</comment>
<dbReference type="EMBL" id="PKKO01000002">
    <property type="protein sequence ID" value="PKY73005.1"/>
    <property type="molecule type" value="Genomic_DNA"/>
</dbReference>
<proteinExistence type="inferred from homology"/>
<keyword evidence="7" id="KW-0805">Transcription regulation</keyword>
<dbReference type="Pfam" id="PF04023">
    <property type="entry name" value="FeoA"/>
    <property type="match status" value="1"/>
</dbReference>
<evidence type="ECO:0000313" key="15">
    <source>
        <dbReference type="Proteomes" id="UP000235122"/>
    </source>
</evidence>
<dbReference type="InterPro" id="IPR001367">
    <property type="entry name" value="Fe_dep_repressor"/>
</dbReference>
<keyword evidence="6" id="KW-0408">Iron</keyword>
<dbReference type="InterPro" id="IPR022687">
    <property type="entry name" value="HTH_DTXR"/>
</dbReference>
<reference evidence="14 15" key="1">
    <citation type="submission" date="2017-12" db="EMBL/GenBank/DDBJ databases">
        <title>Phylogenetic diversity of female urinary microbiome.</title>
        <authorList>
            <person name="Thomas-White K."/>
            <person name="Wolfe A.J."/>
        </authorList>
    </citation>
    <scope>NUCLEOTIDE SEQUENCE [LARGE SCALE GENOMIC DNA]</scope>
    <source>
        <strain evidence="14 15">UMB0402</strain>
    </source>
</reference>
<protein>
    <recommendedName>
        <fullName evidence="12">Manganese transport regulator</fullName>
    </recommendedName>
</protein>
<feature type="domain" description="HTH dtxR-type" evidence="13">
    <location>
        <begin position="1"/>
        <end position="60"/>
    </location>
</feature>
<evidence type="ECO:0000256" key="2">
    <source>
        <dbReference type="ARBA" id="ARBA00007871"/>
    </source>
</evidence>
<dbReference type="SMART" id="SM00899">
    <property type="entry name" value="FeoA"/>
    <property type="match status" value="1"/>
</dbReference>
<dbReference type="InterPro" id="IPR008988">
    <property type="entry name" value="Transcriptional_repressor_C"/>
</dbReference>
<dbReference type="Pfam" id="PF01325">
    <property type="entry name" value="Fe_dep_repress"/>
    <property type="match status" value="1"/>
</dbReference>
<dbReference type="InterPro" id="IPR036388">
    <property type="entry name" value="WH-like_DNA-bd_sf"/>
</dbReference>
<dbReference type="SUPFAM" id="SSF50037">
    <property type="entry name" value="C-terminal domain of transcriptional repressors"/>
    <property type="match status" value="1"/>
</dbReference>
<keyword evidence="15" id="KW-1185">Reference proteome</keyword>
<dbReference type="InterPro" id="IPR022689">
    <property type="entry name" value="Iron_dep_repressor"/>
</dbReference>
<evidence type="ECO:0000256" key="3">
    <source>
        <dbReference type="ARBA" id="ARBA00011738"/>
    </source>
</evidence>
<gene>
    <name evidence="14" type="ORF">CYJ19_04495</name>
</gene>
<evidence type="ECO:0000259" key="13">
    <source>
        <dbReference type="PROSITE" id="PS50944"/>
    </source>
</evidence>
<organism evidence="14 15">
    <name type="scientific">Winkia neuii</name>
    <dbReference type="NCBI Taxonomy" id="33007"/>
    <lineage>
        <taxon>Bacteria</taxon>
        <taxon>Bacillati</taxon>
        <taxon>Actinomycetota</taxon>
        <taxon>Actinomycetes</taxon>
        <taxon>Actinomycetales</taxon>
        <taxon>Actinomycetaceae</taxon>
        <taxon>Winkia</taxon>
    </lineage>
</organism>
<dbReference type="STRING" id="33007.HMPREF3198_01322"/>
<dbReference type="Gene3D" id="1.10.10.10">
    <property type="entry name" value="Winged helix-like DNA-binding domain superfamily/Winged helix DNA-binding domain"/>
    <property type="match status" value="1"/>
</dbReference>
<dbReference type="PROSITE" id="PS50944">
    <property type="entry name" value="HTH_DTXR"/>
    <property type="match status" value="1"/>
</dbReference>
<dbReference type="FunFam" id="1.10.60.10:FF:000004">
    <property type="entry name" value="DtxR family transcriptional regulator"/>
    <property type="match status" value="1"/>
</dbReference>
<comment type="subcellular location">
    <subcellularLocation>
        <location evidence="1">Cytoplasm</location>
    </subcellularLocation>
</comment>
<keyword evidence="5" id="KW-0678">Repressor</keyword>
<dbReference type="InterPro" id="IPR007167">
    <property type="entry name" value="Fe-transptr_FeoA-like"/>
</dbReference>